<dbReference type="AlphaFoldDB" id="A0A1F6NT03"/>
<gene>
    <name evidence="1" type="ORF">A2206_00400</name>
</gene>
<evidence type="ECO:0008006" key="3">
    <source>
        <dbReference type="Google" id="ProtNLM"/>
    </source>
</evidence>
<dbReference type="SUPFAM" id="SSF81296">
    <property type="entry name" value="E set domains"/>
    <property type="match status" value="2"/>
</dbReference>
<organism evidence="1 2">
    <name type="scientific">Candidatus Magasanikbacteria bacterium RIFOXYA1_FULL_40_8</name>
    <dbReference type="NCBI Taxonomy" id="1798694"/>
    <lineage>
        <taxon>Bacteria</taxon>
        <taxon>Candidatus Magasanikiibacteriota</taxon>
    </lineage>
</organism>
<comment type="caution">
    <text evidence="1">The sequence shown here is derived from an EMBL/GenBank/DDBJ whole genome shotgun (WGS) entry which is preliminary data.</text>
</comment>
<reference evidence="1 2" key="1">
    <citation type="journal article" date="2016" name="Nat. Commun.">
        <title>Thousands of microbial genomes shed light on interconnected biogeochemical processes in an aquifer system.</title>
        <authorList>
            <person name="Anantharaman K."/>
            <person name="Brown C.T."/>
            <person name="Hug L.A."/>
            <person name="Sharon I."/>
            <person name="Castelle C.J."/>
            <person name="Probst A.J."/>
            <person name="Thomas B.C."/>
            <person name="Singh A."/>
            <person name="Wilkins M.J."/>
            <person name="Karaoz U."/>
            <person name="Brodie E.L."/>
            <person name="Williams K.H."/>
            <person name="Hubbard S.S."/>
            <person name="Banfield J.F."/>
        </authorList>
    </citation>
    <scope>NUCLEOTIDE SEQUENCE [LARGE SCALE GENOMIC DNA]</scope>
</reference>
<dbReference type="InterPro" id="IPR014756">
    <property type="entry name" value="Ig_E-set"/>
</dbReference>
<dbReference type="Gene3D" id="2.60.40.10">
    <property type="entry name" value="Immunoglobulins"/>
    <property type="match status" value="3"/>
</dbReference>
<feature type="non-terminal residue" evidence="1">
    <location>
        <position position="1"/>
    </location>
</feature>
<dbReference type="Proteomes" id="UP000177151">
    <property type="component" value="Unassembled WGS sequence"/>
</dbReference>
<evidence type="ECO:0000313" key="1">
    <source>
        <dbReference type="EMBL" id="OGH87035.1"/>
    </source>
</evidence>
<dbReference type="EMBL" id="MFQP01000064">
    <property type="protein sequence ID" value="OGH87035.1"/>
    <property type="molecule type" value="Genomic_DNA"/>
</dbReference>
<name>A0A1F6NT03_9BACT</name>
<feature type="non-terminal residue" evidence="1">
    <location>
        <position position="1083"/>
    </location>
</feature>
<proteinExistence type="predicted"/>
<sequence length="1083" mass="115907">ETDDICGVFPLDAGFLVDAAVDDVQPPEVLDVIADDPPNPDTGDITYRGLASGGRIALPQNSSYEIGASIIDDHGVGYVEMVVQRHQSDGALISTHKTVYDGPRIADGSTATEDDPYNFINYLVVDGTYPLRTDPAYPDSYYTITMNVHDIDNNVRTVVSEFDVVASSCSFPDGSGTDPSCRGLGECTDDADCLSGVCDEEVGMCIAVPIINEVNPWDGAEGNWVTILGNFFGEEQGRVFFDNGDVEIQANLPACDSADVWHDTWIVAEVPGPALPEGGGIVVRVDHDLFENDPVGHPDFYDTTDNDRGPIGGFTKNNTIVRPGLCSVLSNEPGASYDGTNAGLSGTPVIARGQNFGGTADTITFGGIQGEIDAWTDAQIDAIVPENLNRGWVGVLATVNGESSNGIPYRIMSEEDLVAPLIESITPSSITRESYVTIAGQRFGSEPGVLYACIDASMADCLTLNIALPLECGATWTDRQIIAEVPAGFPISARYIVVENGVSGLQSLPTEADRLNVVAGAPLPSICALAPTSGSAPLPDGHAGLNILGINFSLSPTVYFWGRGSEIGDNNTWLSLNATAVPAGAELQSVITQIPVDYFAYPLPSLTPPAPDNNTGFSMQTGPIKLISNLGAQSNTALYSVTDCRNLSSIPTGMHCCAEGEAQGSLLYQSLPCPGVPREGGYVWRFTTGNIPEFRRVLEVCDNVAFKFSPTPRREDDDGENVCLNRQIAVEFSGSMNDASFAGNVLLYTCGSETEPEDCEAIDPSQFSNDYNGANNVLTIRDASPPPDGFGNLLPNTWYHIELLNGVEGYSSEEVLGVPTDFYTPLQRTAPCSNDTAYCFDFKTGPLGTECILEDVAIRPIDYTVSRLGLVLDNRYPIDDEVELIYQIFGRGDQACSVVSVSGYTWNWSTDPDTAYATVTAQPTNNTQATAYALQEPPGNRVVIHTQDALAQFEADSNLNIVLGPPQIVEYWPNCAEACGNTTIGANFNRDMDPSFYADGIHLYRCGTTAEGGGNTCIMEMADFDPELPVAPGLEEIPFSVIDDTDRMTAEIIPNTALPGDLLDPDTSYLVYFDDSILSVGEV</sequence>
<dbReference type="InterPro" id="IPR013783">
    <property type="entry name" value="Ig-like_fold"/>
</dbReference>
<accession>A0A1F6NT03</accession>
<evidence type="ECO:0000313" key="2">
    <source>
        <dbReference type="Proteomes" id="UP000177151"/>
    </source>
</evidence>
<protein>
    <recommendedName>
        <fullName evidence="3">IPT/TIG domain-containing protein</fullName>
    </recommendedName>
</protein>